<dbReference type="GO" id="GO:0005737">
    <property type="term" value="C:cytoplasm"/>
    <property type="evidence" value="ECO:0007669"/>
    <property type="project" value="UniProtKB-SubCell"/>
</dbReference>
<dbReference type="Gene3D" id="3.40.50.300">
    <property type="entry name" value="P-loop containing nucleotide triphosphate hydrolases"/>
    <property type="match status" value="2"/>
</dbReference>
<dbReference type="PROSITE" id="PS51192">
    <property type="entry name" value="HELICASE_ATP_BIND_1"/>
    <property type="match status" value="1"/>
</dbReference>
<evidence type="ECO:0000259" key="11">
    <source>
        <dbReference type="PROSITE" id="PS51194"/>
    </source>
</evidence>
<keyword evidence="2 9" id="KW-0547">Nucleotide-binding</keyword>
<evidence type="ECO:0000256" key="7">
    <source>
        <dbReference type="ARBA" id="ARBA00023125"/>
    </source>
</evidence>
<dbReference type="Pfam" id="PF17757">
    <property type="entry name" value="UvrB_inter"/>
    <property type="match status" value="1"/>
</dbReference>
<dbReference type="SMART" id="SM00982">
    <property type="entry name" value="TRCF"/>
    <property type="match status" value="1"/>
</dbReference>
<dbReference type="PROSITE" id="PS51194">
    <property type="entry name" value="HELICASE_CTER"/>
    <property type="match status" value="1"/>
</dbReference>
<protein>
    <recommendedName>
        <fullName evidence="9">Transcription-repair-coupling factor</fullName>
        <shortName evidence="9">TRCF</shortName>
        <ecNumber evidence="9">3.6.4.-</ecNumber>
    </recommendedName>
</protein>
<dbReference type="GO" id="GO:0003684">
    <property type="term" value="F:damaged DNA binding"/>
    <property type="evidence" value="ECO:0007669"/>
    <property type="project" value="InterPro"/>
</dbReference>
<dbReference type="InterPro" id="IPR005118">
    <property type="entry name" value="TRCF_C"/>
</dbReference>
<dbReference type="SUPFAM" id="SSF143517">
    <property type="entry name" value="TRCF domain-like"/>
    <property type="match status" value="1"/>
</dbReference>
<evidence type="ECO:0000256" key="9">
    <source>
        <dbReference type="HAMAP-Rule" id="MF_00969"/>
    </source>
</evidence>
<evidence type="ECO:0000256" key="1">
    <source>
        <dbReference type="ARBA" id="ARBA00022490"/>
    </source>
</evidence>
<feature type="domain" description="Helicase ATP-binding" evidence="10">
    <location>
        <begin position="567"/>
        <end position="728"/>
    </location>
</feature>
<dbReference type="InterPro" id="IPR047112">
    <property type="entry name" value="RecG/Mfd"/>
</dbReference>
<evidence type="ECO:0000256" key="2">
    <source>
        <dbReference type="ARBA" id="ARBA00022741"/>
    </source>
</evidence>
<dbReference type="InterPro" id="IPR003711">
    <property type="entry name" value="CarD-like/TRCF_RID"/>
</dbReference>
<comment type="similarity">
    <text evidence="9">In the C-terminal section; belongs to the helicase family. RecG subfamily.</text>
</comment>
<evidence type="ECO:0000256" key="8">
    <source>
        <dbReference type="ARBA" id="ARBA00023204"/>
    </source>
</evidence>
<dbReference type="Gene3D" id="3.90.1150.50">
    <property type="entry name" value="Transcription-repair-coupling factor, D7 domain"/>
    <property type="match status" value="1"/>
</dbReference>
<name>A0A7C2JYM5_9PLAN</name>
<dbReference type="EC" id="3.6.4.-" evidence="9"/>
<dbReference type="PANTHER" id="PTHR47964:SF1">
    <property type="entry name" value="ATP-DEPENDENT DNA HELICASE HOMOLOG RECG, CHLOROPLASTIC"/>
    <property type="match status" value="1"/>
</dbReference>
<dbReference type="InterPro" id="IPR014001">
    <property type="entry name" value="Helicase_ATP-bd"/>
</dbReference>
<organism evidence="12">
    <name type="scientific">Schlesneria paludicola</name>
    <dbReference type="NCBI Taxonomy" id="360056"/>
    <lineage>
        <taxon>Bacteria</taxon>
        <taxon>Pseudomonadati</taxon>
        <taxon>Planctomycetota</taxon>
        <taxon>Planctomycetia</taxon>
        <taxon>Planctomycetales</taxon>
        <taxon>Planctomycetaceae</taxon>
        <taxon>Schlesneria</taxon>
    </lineage>
</organism>
<gene>
    <name evidence="9 12" type="primary">mfd</name>
    <name evidence="12" type="ORF">ENQ76_01030</name>
</gene>
<dbReference type="GO" id="GO:0005524">
    <property type="term" value="F:ATP binding"/>
    <property type="evidence" value="ECO:0007669"/>
    <property type="project" value="UniProtKB-UniRule"/>
</dbReference>
<dbReference type="InterPro" id="IPR041471">
    <property type="entry name" value="UvrB_inter"/>
</dbReference>
<comment type="similarity">
    <text evidence="9">In the N-terminal section; belongs to the UvrB family.</text>
</comment>
<sequence>MANGAATLPDLVSRLAALAGFADVVAALRQDRLTSIDGAWGSAAGLTVAALAAAAPSTVLVVLPREKDLDPFALDVAAFSGITPEIFPAWETLPQELRTSDPILGSRLRVVRGVESASPPKVVVTTIQALLQPVPAKSTRQEATRVWKTGDVLDTDELAEWLVARGFERVPTLEMPGEFSIHGGIVDLFSPDAADPVRIELYGDEIDSIRTFDVETQQKVADLPEVRLTFVAPQTEIRQPDDVSVLLSQGESFVESLPADAWVVLHELEDLQAEARLYLQRLDDRRGLFGVEATFEHCTRHGTVFLAGIAASGCETACHLRITSIERFTRPKQEALAEFAEMLAAEDSAFIACHNAGARERLAELLAESQPNLQDRVQIGVGHVSRGFRLVADRLVVLSDNELFGRTEVVRAPRKRRLESRAIDSFLDLKEGDLVVHLSHGIGRYRGMKLIEKDGQKEEHLQLEFRDAVQVFVPVTLIHLVQKYVGGGKSTPELSKVGGTGWTRKKAKVAEAVSDMAADMLTLQAERDAKPGLACPPDSHWVDEFAAAFPYTETDDQLRAIADCREDLERARPMDRLICGDVGYGKTEVAMRAAFKVVDAGRQVAVLVPTTVLAEQHYRSFSERMAEFPVTLASLSRFKTKAEQRETLEQLATGGVDIVIGTHRLVSPDVQFKDLGLLIIDEEQRFGVEAKELLKRLRLEVDVLTLSATPIPRTLHMSLLGIRDISNLETPPQDRLAVETRVSRFDGELIRQAIIREMNRGGQVYFVHNRVYNIQSIADRIQSLVPEATVEIVHGQMSGDQMEAAMLNFVTGRTDVLVATTIIESGLDIPNANTIFIHQADQYGLADLHQLRGRVGRYKHRAYCYLLLEEGKTLTSTAARRLKAIEEFSELGAGFKIALRDLEIRGAGNILGTEQSGHIAAVGYELYCHLLENAVRALKRQPLKEHRHVAVDLPVSAYLPPDYVPSGRPKIEMYRKISSVQTVEELGHLRDEFRDRFGPVPPPVEMLLEIRELQIAALGWQIDDIHLEDDYAVFGYRNPRKMQKLAKISPHPLRIGDARVAYLPLPPRLNRTTQLLPLLKSVLQASSQERYNTALSPGGAKAG</sequence>
<keyword evidence="7 9" id="KW-0238">DNA-binding</keyword>
<dbReference type="GO" id="GO:0016787">
    <property type="term" value="F:hydrolase activity"/>
    <property type="evidence" value="ECO:0007669"/>
    <property type="project" value="UniProtKB-KW"/>
</dbReference>
<feature type="domain" description="Helicase C-terminal" evidence="11">
    <location>
        <begin position="749"/>
        <end position="903"/>
    </location>
</feature>
<keyword evidence="5" id="KW-0347">Helicase</keyword>
<dbReference type="HAMAP" id="MF_00969">
    <property type="entry name" value="TRCF"/>
    <property type="match status" value="1"/>
</dbReference>
<evidence type="ECO:0000256" key="5">
    <source>
        <dbReference type="ARBA" id="ARBA00022806"/>
    </source>
</evidence>
<keyword evidence="6 9" id="KW-0067">ATP-binding</keyword>
<dbReference type="Pfam" id="PF03461">
    <property type="entry name" value="TRCF"/>
    <property type="match status" value="1"/>
</dbReference>
<dbReference type="SUPFAM" id="SSF52540">
    <property type="entry name" value="P-loop containing nucleoside triphosphate hydrolases"/>
    <property type="match status" value="4"/>
</dbReference>
<evidence type="ECO:0000256" key="3">
    <source>
        <dbReference type="ARBA" id="ARBA00022763"/>
    </source>
</evidence>
<keyword evidence="8 9" id="KW-0234">DNA repair</keyword>
<keyword evidence="4 9" id="KW-0378">Hydrolase</keyword>
<keyword evidence="3 9" id="KW-0227">DNA damage</keyword>
<dbReference type="SMART" id="SM01058">
    <property type="entry name" value="CarD_TRCF"/>
    <property type="match status" value="1"/>
</dbReference>
<dbReference type="Gene3D" id="3.30.2060.10">
    <property type="entry name" value="Penicillin-binding protein 1b domain"/>
    <property type="match status" value="1"/>
</dbReference>
<dbReference type="InterPro" id="IPR004576">
    <property type="entry name" value="Mfd"/>
</dbReference>
<dbReference type="InterPro" id="IPR037235">
    <property type="entry name" value="TRCF-like_C_D7"/>
</dbReference>
<evidence type="ECO:0000256" key="6">
    <source>
        <dbReference type="ARBA" id="ARBA00022840"/>
    </source>
</evidence>
<comment type="subcellular location">
    <subcellularLocation>
        <location evidence="9">Cytoplasm</location>
    </subcellularLocation>
</comment>
<dbReference type="EMBL" id="DSOK01000030">
    <property type="protein sequence ID" value="HEN14038.1"/>
    <property type="molecule type" value="Genomic_DNA"/>
</dbReference>
<dbReference type="CDD" id="cd17991">
    <property type="entry name" value="DEXHc_TRCF"/>
    <property type="match status" value="1"/>
</dbReference>
<dbReference type="NCBIfam" id="TIGR00580">
    <property type="entry name" value="mfd"/>
    <property type="match status" value="1"/>
</dbReference>
<evidence type="ECO:0000259" key="10">
    <source>
        <dbReference type="PROSITE" id="PS51192"/>
    </source>
</evidence>
<dbReference type="GO" id="GO:0003678">
    <property type="term" value="F:DNA helicase activity"/>
    <property type="evidence" value="ECO:0007669"/>
    <property type="project" value="TreeGrafter"/>
</dbReference>
<proteinExistence type="inferred from homology"/>
<dbReference type="InterPro" id="IPR036101">
    <property type="entry name" value="CarD-like/TRCF_RID_sf"/>
</dbReference>
<comment type="caution">
    <text evidence="12">The sequence shown here is derived from an EMBL/GenBank/DDBJ whole genome shotgun (WGS) entry which is preliminary data.</text>
</comment>
<accession>A0A7C2JYM5</accession>
<dbReference type="GO" id="GO:0006355">
    <property type="term" value="P:regulation of DNA-templated transcription"/>
    <property type="evidence" value="ECO:0007669"/>
    <property type="project" value="UniProtKB-UniRule"/>
</dbReference>
<dbReference type="SMART" id="SM00490">
    <property type="entry name" value="HELICc"/>
    <property type="match status" value="1"/>
</dbReference>
<evidence type="ECO:0000313" key="12">
    <source>
        <dbReference type="EMBL" id="HEN14038.1"/>
    </source>
</evidence>
<keyword evidence="1 9" id="KW-0963">Cytoplasm</keyword>
<dbReference type="InterPro" id="IPR001650">
    <property type="entry name" value="Helicase_C-like"/>
</dbReference>
<dbReference type="Pfam" id="PF02559">
    <property type="entry name" value="CarD_TRCF_RID"/>
    <property type="match status" value="1"/>
</dbReference>
<evidence type="ECO:0000256" key="4">
    <source>
        <dbReference type="ARBA" id="ARBA00022801"/>
    </source>
</evidence>
<dbReference type="Pfam" id="PF00270">
    <property type="entry name" value="DEAD"/>
    <property type="match status" value="1"/>
</dbReference>
<dbReference type="GO" id="GO:0000716">
    <property type="term" value="P:transcription-coupled nucleotide-excision repair, DNA damage recognition"/>
    <property type="evidence" value="ECO:0007669"/>
    <property type="project" value="UniProtKB-UniRule"/>
</dbReference>
<comment type="function">
    <text evidence="9">Couples transcription and DNA repair by recognizing RNA polymerase (RNAP) stalled at DNA lesions. Mediates ATP-dependent release of RNAP and its truncated transcript from the DNA, and recruitment of nucleotide excision repair machinery to the damaged site.</text>
</comment>
<dbReference type="Gene3D" id="3.40.50.11180">
    <property type="match status" value="1"/>
</dbReference>
<dbReference type="InterPro" id="IPR011545">
    <property type="entry name" value="DEAD/DEAH_box_helicase_dom"/>
</dbReference>
<dbReference type="Gene3D" id="2.40.10.170">
    <property type="match status" value="1"/>
</dbReference>
<dbReference type="SUPFAM" id="SSF141259">
    <property type="entry name" value="CarD-like"/>
    <property type="match status" value="1"/>
</dbReference>
<dbReference type="Pfam" id="PF00271">
    <property type="entry name" value="Helicase_C"/>
    <property type="match status" value="1"/>
</dbReference>
<reference evidence="12" key="1">
    <citation type="journal article" date="2020" name="mSystems">
        <title>Genome- and Community-Level Interaction Insights into Carbon Utilization and Element Cycling Functions of Hydrothermarchaeota in Hydrothermal Sediment.</title>
        <authorList>
            <person name="Zhou Z."/>
            <person name="Liu Y."/>
            <person name="Xu W."/>
            <person name="Pan J."/>
            <person name="Luo Z.H."/>
            <person name="Li M."/>
        </authorList>
    </citation>
    <scope>NUCLEOTIDE SEQUENCE [LARGE SCALE GENOMIC DNA]</scope>
    <source>
        <strain evidence="12">SpSt-339</strain>
    </source>
</reference>
<dbReference type="AlphaFoldDB" id="A0A7C2JYM5"/>
<dbReference type="PANTHER" id="PTHR47964">
    <property type="entry name" value="ATP-DEPENDENT DNA HELICASE HOMOLOG RECG, CHLOROPLASTIC"/>
    <property type="match status" value="1"/>
</dbReference>
<dbReference type="SMART" id="SM00487">
    <property type="entry name" value="DEXDc"/>
    <property type="match status" value="1"/>
</dbReference>
<dbReference type="InterPro" id="IPR027417">
    <property type="entry name" value="P-loop_NTPase"/>
</dbReference>